<keyword evidence="2" id="KW-1185">Reference proteome</keyword>
<sequence length="44" mass="5213">MNAKLMRNKILNDNFVVKNIVKPLTRSSNIQLLRTLFIIFGYKF</sequence>
<evidence type="ECO:0000313" key="1">
    <source>
        <dbReference type="EMBL" id="AGM25524.1"/>
    </source>
</evidence>
<gene>
    <name evidence="1" type="ORF">SCHRY_v1c09520</name>
</gene>
<accession>R4UC99</accession>
<reference evidence="1 2" key="1">
    <citation type="journal article" date="2013" name="Genome Biol. Evol.">
        <title>Complete genomes of two dipteran-associated spiroplasmas provided insights into the origin, dynamics, and impacts of viral invasion in spiroplasma.</title>
        <authorList>
            <person name="Ku C."/>
            <person name="Lo W.S."/>
            <person name="Chen L.L."/>
            <person name="Kuo C.H."/>
        </authorList>
    </citation>
    <scope>NUCLEOTIDE SEQUENCE [LARGE SCALE GENOMIC DNA]</scope>
    <source>
        <strain evidence="1 2">DF-1</strain>
    </source>
</reference>
<dbReference type="PATRIC" id="fig|1276227.3.peg.955"/>
<evidence type="ECO:0000313" key="2">
    <source>
        <dbReference type="Proteomes" id="UP000013964"/>
    </source>
</evidence>
<name>R4UC99_9MOLU</name>
<dbReference type="HOGENOM" id="CLU_3222250_0_0_14"/>
<dbReference type="Proteomes" id="UP000013964">
    <property type="component" value="Chromosome"/>
</dbReference>
<dbReference type="AlphaFoldDB" id="R4UC99"/>
<proteinExistence type="predicted"/>
<dbReference type="EMBL" id="CP005077">
    <property type="protein sequence ID" value="AGM25524.1"/>
    <property type="molecule type" value="Genomic_DNA"/>
</dbReference>
<dbReference type="KEGG" id="scr:SCHRY_v1c09520"/>
<organism evidence="1 2">
    <name type="scientific">Spiroplasma chrysopicola DF-1</name>
    <dbReference type="NCBI Taxonomy" id="1276227"/>
    <lineage>
        <taxon>Bacteria</taxon>
        <taxon>Bacillati</taxon>
        <taxon>Mycoplasmatota</taxon>
        <taxon>Mollicutes</taxon>
        <taxon>Entomoplasmatales</taxon>
        <taxon>Spiroplasmataceae</taxon>
        <taxon>Spiroplasma</taxon>
    </lineage>
</organism>
<protein>
    <submittedName>
        <fullName evidence="1">Uncharacterized protein</fullName>
    </submittedName>
</protein>